<name>A0A016U732_9BILA</name>
<keyword evidence="2" id="KW-1185">Reference proteome</keyword>
<dbReference type="Proteomes" id="UP000024635">
    <property type="component" value="Unassembled WGS sequence"/>
</dbReference>
<sequence length="66" mass="7664">MHARARERRRRRAELGVFFDRKKAMPRTEFTESLGGHMAAEGTDDPPWLISDFLTIYKYHNGANAI</sequence>
<evidence type="ECO:0000313" key="2">
    <source>
        <dbReference type="Proteomes" id="UP000024635"/>
    </source>
</evidence>
<comment type="caution">
    <text evidence="1">The sequence shown here is derived from an EMBL/GenBank/DDBJ whole genome shotgun (WGS) entry which is preliminary data.</text>
</comment>
<reference evidence="2" key="1">
    <citation type="journal article" date="2015" name="Nat. Genet.">
        <title>The genome and transcriptome of the zoonotic hookworm Ancylostoma ceylanicum identify infection-specific gene families.</title>
        <authorList>
            <person name="Schwarz E.M."/>
            <person name="Hu Y."/>
            <person name="Antoshechkin I."/>
            <person name="Miller M.M."/>
            <person name="Sternberg P.W."/>
            <person name="Aroian R.V."/>
        </authorList>
    </citation>
    <scope>NUCLEOTIDE SEQUENCE</scope>
    <source>
        <strain evidence="2">HY135</strain>
    </source>
</reference>
<proteinExistence type="predicted"/>
<evidence type="ECO:0000313" key="1">
    <source>
        <dbReference type="EMBL" id="EYC10413.1"/>
    </source>
</evidence>
<gene>
    <name evidence="1" type="primary">Acey_s0055.g2546</name>
    <name evidence="1" type="ORF">Y032_0055g2546</name>
</gene>
<accession>A0A016U732</accession>
<organism evidence="1 2">
    <name type="scientific">Ancylostoma ceylanicum</name>
    <dbReference type="NCBI Taxonomy" id="53326"/>
    <lineage>
        <taxon>Eukaryota</taxon>
        <taxon>Metazoa</taxon>
        <taxon>Ecdysozoa</taxon>
        <taxon>Nematoda</taxon>
        <taxon>Chromadorea</taxon>
        <taxon>Rhabditida</taxon>
        <taxon>Rhabditina</taxon>
        <taxon>Rhabditomorpha</taxon>
        <taxon>Strongyloidea</taxon>
        <taxon>Ancylostomatidae</taxon>
        <taxon>Ancylostomatinae</taxon>
        <taxon>Ancylostoma</taxon>
    </lineage>
</organism>
<dbReference type="AlphaFoldDB" id="A0A016U732"/>
<dbReference type="EMBL" id="JARK01001391">
    <property type="protein sequence ID" value="EYC10413.1"/>
    <property type="molecule type" value="Genomic_DNA"/>
</dbReference>
<protein>
    <submittedName>
        <fullName evidence="1">Uncharacterized protein</fullName>
    </submittedName>
</protein>